<dbReference type="Gene3D" id="3.80.10.10">
    <property type="entry name" value="Ribonuclease Inhibitor"/>
    <property type="match status" value="4"/>
</dbReference>
<dbReference type="InterPro" id="IPR027417">
    <property type="entry name" value="P-loop_NTPase"/>
</dbReference>
<dbReference type="SMART" id="SM00255">
    <property type="entry name" value="TIR"/>
    <property type="match status" value="1"/>
</dbReference>
<dbReference type="Gene3D" id="1.10.10.10">
    <property type="entry name" value="Winged helix-like DNA-binding domain superfamily/Winged helix DNA-binding domain"/>
    <property type="match status" value="1"/>
</dbReference>
<keyword evidence="5" id="KW-1185">Reference proteome</keyword>
<evidence type="ECO:0000313" key="4">
    <source>
        <dbReference type="EMBL" id="KAG0554120.1"/>
    </source>
</evidence>
<dbReference type="SUPFAM" id="SSF52058">
    <property type="entry name" value="L domain-like"/>
    <property type="match status" value="2"/>
</dbReference>
<dbReference type="InterPro" id="IPR000157">
    <property type="entry name" value="TIR_dom"/>
</dbReference>
<dbReference type="Pfam" id="PF13676">
    <property type="entry name" value="TIR_2"/>
    <property type="match status" value="1"/>
</dbReference>
<dbReference type="EMBL" id="CM026433">
    <property type="protein sequence ID" value="KAG0554120.1"/>
    <property type="molecule type" value="Genomic_DNA"/>
</dbReference>
<protein>
    <recommendedName>
        <fullName evidence="3">TIR domain-containing protein</fullName>
    </recommendedName>
</protein>
<dbReference type="SUPFAM" id="SSF52200">
    <property type="entry name" value="Toll/Interleukin receptor TIR domain"/>
    <property type="match status" value="1"/>
</dbReference>
<organism evidence="4 5">
    <name type="scientific">Ceratodon purpureus</name>
    <name type="common">Fire moss</name>
    <name type="synonym">Dicranum purpureum</name>
    <dbReference type="NCBI Taxonomy" id="3225"/>
    <lineage>
        <taxon>Eukaryota</taxon>
        <taxon>Viridiplantae</taxon>
        <taxon>Streptophyta</taxon>
        <taxon>Embryophyta</taxon>
        <taxon>Bryophyta</taxon>
        <taxon>Bryophytina</taxon>
        <taxon>Bryopsida</taxon>
        <taxon>Dicranidae</taxon>
        <taxon>Pseudoditrichales</taxon>
        <taxon>Ditrichaceae</taxon>
        <taxon>Ceratodon</taxon>
    </lineage>
</organism>
<comment type="caution">
    <text evidence="4">The sequence shown here is derived from an EMBL/GenBank/DDBJ whole genome shotgun (WGS) entry which is preliminary data.</text>
</comment>
<dbReference type="GO" id="GO:0007165">
    <property type="term" value="P:signal transduction"/>
    <property type="evidence" value="ECO:0007669"/>
    <property type="project" value="InterPro"/>
</dbReference>
<dbReference type="Pfam" id="PF00931">
    <property type="entry name" value="NB-ARC"/>
    <property type="match status" value="1"/>
</dbReference>
<dbReference type="InterPro" id="IPR032675">
    <property type="entry name" value="LRR_dom_sf"/>
</dbReference>
<feature type="domain" description="TIR" evidence="3">
    <location>
        <begin position="23"/>
        <end position="196"/>
    </location>
</feature>
<dbReference type="SUPFAM" id="SSF52540">
    <property type="entry name" value="P-loop containing nucleoside triphosphate hydrolases"/>
    <property type="match status" value="1"/>
</dbReference>
<evidence type="ECO:0000256" key="2">
    <source>
        <dbReference type="SAM" id="MobiDB-lite"/>
    </source>
</evidence>
<feature type="region of interest" description="Disordered" evidence="2">
    <location>
        <begin position="1"/>
        <end position="22"/>
    </location>
</feature>
<dbReference type="InterPro" id="IPR035897">
    <property type="entry name" value="Toll_tir_struct_dom_sf"/>
</dbReference>
<reference evidence="4" key="1">
    <citation type="submission" date="2020-06" db="EMBL/GenBank/DDBJ databases">
        <title>WGS assembly of Ceratodon purpureus strain R40.</title>
        <authorList>
            <person name="Carey S.B."/>
            <person name="Jenkins J."/>
            <person name="Shu S."/>
            <person name="Lovell J.T."/>
            <person name="Sreedasyam A."/>
            <person name="Maumus F."/>
            <person name="Tiley G.P."/>
            <person name="Fernandez-Pozo N."/>
            <person name="Barry K."/>
            <person name="Chen C."/>
            <person name="Wang M."/>
            <person name="Lipzen A."/>
            <person name="Daum C."/>
            <person name="Saski C.A."/>
            <person name="Payton A.C."/>
            <person name="Mcbreen J.C."/>
            <person name="Conrad R.E."/>
            <person name="Kollar L.M."/>
            <person name="Olsson S."/>
            <person name="Huttunen S."/>
            <person name="Landis J.B."/>
            <person name="Wickett N.J."/>
            <person name="Johnson M.G."/>
            <person name="Rensing S.A."/>
            <person name="Grimwood J."/>
            <person name="Schmutz J."/>
            <person name="Mcdaniel S.F."/>
        </authorList>
    </citation>
    <scope>NUCLEOTIDE SEQUENCE</scope>
    <source>
        <strain evidence="4">R40</strain>
    </source>
</reference>
<dbReference type="Gene3D" id="3.40.50.10140">
    <property type="entry name" value="Toll/interleukin-1 receptor homology (TIR) domain"/>
    <property type="match status" value="1"/>
</dbReference>
<gene>
    <name evidence="4" type="ORF">KC19_12G064300</name>
</gene>
<dbReference type="Proteomes" id="UP000822688">
    <property type="component" value="Chromosome 12"/>
</dbReference>
<proteinExistence type="predicted"/>
<dbReference type="PANTHER" id="PTHR11017:SF579">
    <property type="entry name" value="TIR DOMAIN-CONTAINING PROTEIN"/>
    <property type="match status" value="1"/>
</dbReference>
<accession>A0A8T0G500</accession>
<dbReference type="Gene3D" id="3.40.50.300">
    <property type="entry name" value="P-loop containing nucleotide triphosphate hydrolases"/>
    <property type="match status" value="1"/>
</dbReference>
<dbReference type="InterPro" id="IPR044974">
    <property type="entry name" value="Disease_R_plants"/>
</dbReference>
<name>A0A8T0G500_CERPU</name>
<dbReference type="PANTHER" id="PTHR11017">
    <property type="entry name" value="LEUCINE-RICH REPEAT-CONTAINING PROTEIN"/>
    <property type="match status" value="1"/>
</dbReference>
<dbReference type="PRINTS" id="PR00364">
    <property type="entry name" value="DISEASERSIST"/>
</dbReference>
<dbReference type="PROSITE" id="PS50104">
    <property type="entry name" value="TIR"/>
    <property type="match status" value="1"/>
</dbReference>
<dbReference type="GO" id="GO:0043531">
    <property type="term" value="F:ADP binding"/>
    <property type="evidence" value="ECO:0007669"/>
    <property type="project" value="InterPro"/>
</dbReference>
<evidence type="ECO:0000259" key="3">
    <source>
        <dbReference type="PROSITE" id="PS50104"/>
    </source>
</evidence>
<keyword evidence="1" id="KW-0611">Plant defense</keyword>
<dbReference type="GO" id="GO:0006952">
    <property type="term" value="P:defense response"/>
    <property type="evidence" value="ECO:0007669"/>
    <property type="project" value="UniProtKB-KW"/>
</dbReference>
<evidence type="ECO:0000313" key="5">
    <source>
        <dbReference type="Proteomes" id="UP000822688"/>
    </source>
</evidence>
<dbReference type="InterPro" id="IPR002182">
    <property type="entry name" value="NB-ARC"/>
</dbReference>
<dbReference type="InterPro" id="IPR036388">
    <property type="entry name" value="WH-like_DNA-bd_sf"/>
</dbReference>
<feature type="compositionally biased region" description="Basic and acidic residues" evidence="2">
    <location>
        <begin position="11"/>
        <end position="22"/>
    </location>
</feature>
<evidence type="ECO:0000256" key="1">
    <source>
        <dbReference type="ARBA" id="ARBA00022821"/>
    </source>
</evidence>
<sequence>MALLSGVSRTAHRDDGLDDTSEPKHRVFLSHSGAQKPFVEHLCVDLERYYRHPFFDKRWESLPIGENFPHHIFTAIQQCHVGVVILSDDFLTSKWPMMELVAMHDRVLEETKSGKSIFKIMPIFLGISIMDFDDPKNWERWLRHWHDLARLNPTRVSVEKWEASLKYLRSINGLVYDGLSELRFQKEIVDVICRAVPIEMRLEDSYIEGKSRLCKVIVDKINEEQKRNDSAVCVVGLYGMGGVGKTSICKALCNEFFIKFRGKTSHAELERGSDQELLREVLKNLTDISREHLDGLNGDKLQNELTEGIKDPVFLALDNMADTDASLKEAKSYLSARLPRGSIIIVTARSKELLMRLRSYINENQCLEMPELLHEEAKSLFIKAADFEVGNEVDEQLMLRCVERCRFSKHDSNASHHYHPLALDVLGRQLGCIDPKEWASQLDMIDDDIFNQLRENDHPIFSILRKSFDTLSPEDQQLFLDVALFIPRNNLHEVECTRFEWLRMVHSIPSIADVVTRLRKLKTKSLLERLEDGSNPRIGMHDLWRAFCIAETNHGGFVCQRWVYESKNRCEIVETSPSGTCWENVNRMAFIDDLEQKLGRVNFSHFPNVTVLKILGTLTSEMLVLDLSGLIHLKSLQVRTRAPGNIVTRGLPRSLVYLHWQVEGMDCDAPQLLEQIAFLEQLECLRFIDYGGFELPDVSSMVSLRWATFRNCENAVTVTGLSSKLTKLQWLNFEGCSELRSCSGVDDLVALKMLDFEGCARLKLPNLRKLRNLRTLCISGCLSINEVLGLGDLVALEEFYADSVPDLSELPDMSKLTNLKYLNLRGCFNLGAVPGFDRLISLEELDANFQEVEEWPNLQQLTKLKFVRIFGWNIAGLRGLVNLAMLHTLEMSHCSGVDELPDLRSLISLERFFIKFCEFKSLSGLSNSSMLMTLCIHGCEKLESIPDLRRLTRLDCLSILDCGAMLGCWNCAFGQAEEDSWRSDDSNIRSGLPNSQRLTELQQSFSEDCGVVHVTVIGAFSQLERLNCQSLQVAELPDLRIFPRLKILQVDNCGSLTKFTSGEITNASLELRLPRPSSLTTLPELGSSSGLSKRDLDAWDGITVLKDSGTVLTALTRIDVNNCNVLQVFPDLGMFLALEFLDLQGCGGLTTLGSSMLLPALKLLNLIGCSALESLPDLGMFPALEELLLHGCCRLTTLSSSVPLTALKPLDIGSCSGLESLPDMGMFPSLRRLIIDGLYGLTTLSSSVALPALHCISLPNCSGLKALPDMRMFSALYTLRLDGCRELAKLSASVPLPILHELSLRNCAGLEALPDLGLFPVLEKLVLSGCCGLKTLNSSLPVPALRHLNIDGCSGLEALPDLAYCPALEELLLNGCWELTTLSSSVSLPVLKWLDVRRCWSLSGDDLDQLRGLCPQCEVRYDVIKDYVALGDECVQKNRRSRMLKCFR</sequence>